<protein>
    <submittedName>
        <fullName evidence="2">Uncharacterized protein</fullName>
    </submittedName>
</protein>
<evidence type="ECO:0000313" key="2">
    <source>
        <dbReference type="EMBL" id="KAF0934497.1"/>
    </source>
</evidence>
<accession>A0A6G1FC68</accession>
<reference evidence="2 3" key="1">
    <citation type="submission" date="2019-11" db="EMBL/GenBank/DDBJ databases">
        <title>Whole genome sequence of Oryza granulata.</title>
        <authorList>
            <person name="Li W."/>
        </authorList>
    </citation>
    <scope>NUCLEOTIDE SEQUENCE [LARGE SCALE GENOMIC DNA]</scope>
    <source>
        <strain evidence="3">cv. Menghai</strain>
        <tissue evidence="2">Leaf</tissue>
    </source>
</reference>
<sequence>MGAPLVPHAELPVEARSRRRGGEDRGAHVGAIARVRMQAPLPSPRAHDTRRAIAPAVGGSVGTPSPRYGGRRGVAMWDPIGDR</sequence>
<organism evidence="2 3">
    <name type="scientific">Oryza meyeriana var. granulata</name>
    <dbReference type="NCBI Taxonomy" id="110450"/>
    <lineage>
        <taxon>Eukaryota</taxon>
        <taxon>Viridiplantae</taxon>
        <taxon>Streptophyta</taxon>
        <taxon>Embryophyta</taxon>
        <taxon>Tracheophyta</taxon>
        <taxon>Spermatophyta</taxon>
        <taxon>Magnoliopsida</taxon>
        <taxon>Liliopsida</taxon>
        <taxon>Poales</taxon>
        <taxon>Poaceae</taxon>
        <taxon>BOP clade</taxon>
        <taxon>Oryzoideae</taxon>
        <taxon>Oryzeae</taxon>
        <taxon>Oryzinae</taxon>
        <taxon>Oryza</taxon>
        <taxon>Oryza meyeriana</taxon>
    </lineage>
</organism>
<feature type="region of interest" description="Disordered" evidence="1">
    <location>
        <begin position="1"/>
        <end position="25"/>
    </location>
</feature>
<dbReference type="Proteomes" id="UP000479710">
    <property type="component" value="Unassembled WGS sequence"/>
</dbReference>
<keyword evidence="3" id="KW-1185">Reference proteome</keyword>
<gene>
    <name evidence="2" type="ORF">E2562_025571</name>
</gene>
<dbReference type="AlphaFoldDB" id="A0A6G1FC68"/>
<feature type="region of interest" description="Disordered" evidence="1">
    <location>
        <begin position="55"/>
        <end position="83"/>
    </location>
</feature>
<evidence type="ECO:0000256" key="1">
    <source>
        <dbReference type="SAM" id="MobiDB-lite"/>
    </source>
</evidence>
<evidence type="ECO:0000313" key="3">
    <source>
        <dbReference type="Proteomes" id="UP000479710"/>
    </source>
</evidence>
<proteinExistence type="predicted"/>
<name>A0A6G1FC68_9ORYZ</name>
<feature type="compositionally biased region" description="Basic and acidic residues" evidence="1">
    <location>
        <begin position="11"/>
        <end position="25"/>
    </location>
</feature>
<dbReference type="EMBL" id="SPHZ02000001">
    <property type="protein sequence ID" value="KAF0934497.1"/>
    <property type="molecule type" value="Genomic_DNA"/>
</dbReference>
<comment type="caution">
    <text evidence="2">The sequence shown here is derived from an EMBL/GenBank/DDBJ whole genome shotgun (WGS) entry which is preliminary data.</text>
</comment>